<dbReference type="AlphaFoldDB" id="A0A8J8CFE3"/>
<comment type="caution">
    <text evidence="1">The sequence shown here is derived from an EMBL/GenBank/DDBJ whole genome shotgun (WGS) entry which is preliminary data.</text>
</comment>
<dbReference type="Proteomes" id="UP000750197">
    <property type="component" value="Unassembled WGS sequence"/>
</dbReference>
<proteinExistence type="predicted"/>
<reference evidence="1" key="1">
    <citation type="submission" date="2021-04" db="EMBL/GenBank/DDBJ databases">
        <title>Genomic insights into ecological role and evolution of a novel Thermoplasmata order Candidatus Sysuiplasmatales.</title>
        <authorList>
            <person name="Yuan Y."/>
        </authorList>
    </citation>
    <scope>NUCLEOTIDE SEQUENCE</scope>
    <source>
        <strain evidence="2">TUT19-bin139</strain>
        <strain evidence="1">YP2-bin.285</strain>
    </source>
</reference>
<protein>
    <submittedName>
        <fullName evidence="1">Uncharacterized protein</fullName>
    </submittedName>
</protein>
<sequence length="79" mass="9386">MLTVKHSPSMGRHRYFTFMPEEATVYVREHLEERVTSGEMSLRNHHYLALAQWRIRTNSFLRTKLVASEIRYAFSALTQ</sequence>
<evidence type="ECO:0000313" key="3">
    <source>
        <dbReference type="Proteomes" id="UP000716004"/>
    </source>
</evidence>
<dbReference type="Proteomes" id="UP000716004">
    <property type="component" value="Unassembled WGS sequence"/>
</dbReference>
<evidence type="ECO:0000313" key="1">
    <source>
        <dbReference type="EMBL" id="MBX8631482.1"/>
    </source>
</evidence>
<dbReference type="EMBL" id="JAGVSJ010000005">
    <property type="protein sequence ID" value="MBX8631482.1"/>
    <property type="molecule type" value="Genomic_DNA"/>
</dbReference>
<organism evidence="1 3">
    <name type="scientific">Candidatus Sysuiplasma superficiale</name>
    <dbReference type="NCBI Taxonomy" id="2823368"/>
    <lineage>
        <taxon>Archaea</taxon>
        <taxon>Methanobacteriati</taxon>
        <taxon>Thermoplasmatota</taxon>
        <taxon>Thermoplasmata</taxon>
        <taxon>Candidatus Sysuiplasmatales</taxon>
        <taxon>Candidatus Sysuiplasmataceae</taxon>
        <taxon>Candidatus Sysuiplasma</taxon>
    </lineage>
</organism>
<name>A0A8J8CFE3_9ARCH</name>
<gene>
    <name evidence="1" type="ORF">J9259_03035</name>
    <name evidence="2" type="ORF">KIY12_07900</name>
</gene>
<accession>A0A8J8CFE3</accession>
<dbReference type="EMBL" id="JAHEAC010000080">
    <property type="protein sequence ID" value="MBX8644625.1"/>
    <property type="molecule type" value="Genomic_DNA"/>
</dbReference>
<evidence type="ECO:0000313" key="2">
    <source>
        <dbReference type="EMBL" id="MBX8644625.1"/>
    </source>
</evidence>